<dbReference type="RefSeq" id="WP_211469306.1">
    <property type="nucleotide sequence ID" value="NZ_JAGSXH010000065.1"/>
</dbReference>
<comment type="caution">
    <text evidence="3">The sequence shown here is derived from an EMBL/GenBank/DDBJ whole genome shotgun (WGS) entry which is preliminary data.</text>
</comment>
<dbReference type="AlphaFoldDB" id="A0A8J8BDX6"/>
<protein>
    <submittedName>
        <fullName evidence="3">Bifunctional DNA primase/polymerase</fullName>
    </submittedName>
</protein>
<keyword evidence="4" id="KW-1185">Reference proteome</keyword>
<dbReference type="InterPro" id="IPR015330">
    <property type="entry name" value="DNA_primase/pol_bifunc_N"/>
</dbReference>
<evidence type="ECO:0000313" key="4">
    <source>
        <dbReference type="Proteomes" id="UP000677913"/>
    </source>
</evidence>
<feature type="region of interest" description="Disordered" evidence="1">
    <location>
        <begin position="395"/>
        <end position="441"/>
    </location>
</feature>
<dbReference type="SUPFAM" id="SSF56747">
    <property type="entry name" value="Prim-pol domain"/>
    <property type="match status" value="1"/>
</dbReference>
<dbReference type="Proteomes" id="UP000677913">
    <property type="component" value="Unassembled WGS sequence"/>
</dbReference>
<sequence>MPPTSSSSTSGNTHGAYAAFCRDCAYLGPWHGSEEAALQDGFDHAFPGWRELVPVVAAMTYNETQNKTAYAQWRQSIVELYPAGWVEAGGPVLIARNRRGTRWHDDWFLGGNYNVCGVERAIDLHAPARHKQRTRLVAAAYQPRKPLPVVSPDGPVGDLTDVDIAAALSGIFTPGKLVGLGIALSDKVALRAWLKVRGQDSRDEHVGYRPAAPGRPPTFDTVTETREGLAAVVLTETERREGLIAWRQVAEYLRPALTPEACAHLSELHEAFQRLYTDPQREIEPTLSALHALRGQAAAIHQDAASANETKAVVAPAPTTQTAVQAENVLVAPPSRAARLPEDAESAPTLATVQPIDSPVPEPAATTQEPEEPAHETQQPQEPDYEWLYAEQFAQESRSSGQTQHEPERPAAGQASTAPTQPAPAPSPTATHPPAQPHRAKERSLMFEQAVDLALQGFAVFPLAPGTKRPMFKNWEKRASTDPRQIASWWNTTPNANIAIACGPTNLLVIDLDKAKRPDGPRHGEETLAKLAAGRELPRTFTVASARGGRHLYYRQPDGAALSITTGSDTAGLGPLVDTRGHGGFIVAPGSLFEGGTYRVEHDAAVAPLPTWIADQLTKRPPAAQPPPAPAPSRTPVTDRRRVAYGNAALKQAADTVARAPEGTRNDTLNRESFRLGRLVGGEILDRNDAAAELRRAAHQSGLPPGEAAHTIASGLAAGIGHPRFIPDPATSPQTSQPTKEAAMTTVTDQEPRTPARSTTTPATEPVNTATHTAQPVADDAAATTANEHEATKAPQSADAPAAEKESSSAADSTSSTPHQAVTQHDPTTATESEFDFDDIWNGVRASIERARQAIPDWIELGTLDDLKPAIDEALRYLAQTPIPRTAGDAADSTTAQSAATNALPAAPRVDQSTDTAQLDDADLDGHLAAVDAAYAHASGIPVDRPEWAGISAIHSAVHNLWDTLKATAGTYWAELSADVRVRGLLTTLATRAARTIANLANAAATHLEQRGTQQQPGVETQGPDLRAAYINARNQVRAHAATHEWQRITALWGTVNTLARQAGDPGIRAVIARSADAISDYADTLGRKTSQDGHTSTTDALTTLAAAAERHAASLRADGNHPAPDLQPRQAPTAANAAGRPGSAPTPQQGTEAQLLQARARQVAQHAQARLGQTPRTAAAAPHRARGTANPRNQNNPTRPTQPSPSREPANIHPR</sequence>
<feature type="region of interest" description="Disordered" evidence="1">
    <location>
        <begin position="719"/>
        <end position="834"/>
    </location>
</feature>
<dbReference type="Pfam" id="PF19876">
    <property type="entry name" value="DUF6349"/>
    <property type="match status" value="1"/>
</dbReference>
<dbReference type="CDD" id="cd04859">
    <property type="entry name" value="Prim_Pol"/>
    <property type="match status" value="1"/>
</dbReference>
<feature type="compositionally biased region" description="Low complexity" evidence="1">
    <location>
        <begin position="753"/>
        <end position="766"/>
    </location>
</feature>
<feature type="compositionally biased region" description="Polar residues" evidence="1">
    <location>
        <begin position="395"/>
        <end position="404"/>
    </location>
</feature>
<feature type="region of interest" description="Disordered" evidence="1">
    <location>
        <begin position="619"/>
        <end position="638"/>
    </location>
</feature>
<feature type="compositionally biased region" description="Low complexity" evidence="1">
    <location>
        <begin position="887"/>
        <end position="903"/>
    </location>
</feature>
<feature type="region of interest" description="Disordered" evidence="1">
    <location>
        <begin position="1118"/>
        <end position="1216"/>
    </location>
</feature>
<evidence type="ECO:0000313" key="3">
    <source>
        <dbReference type="EMBL" id="MBS2964945.1"/>
    </source>
</evidence>
<feature type="compositionally biased region" description="Low complexity" evidence="1">
    <location>
        <begin position="1154"/>
        <end position="1206"/>
    </location>
</feature>
<accession>A0A8J8BDX6</accession>
<dbReference type="PANTHER" id="PTHR48148:SF3">
    <property type="entry name" value="KERATINOCYTE PROLINE-RICH PROTEIN"/>
    <property type="match status" value="1"/>
</dbReference>
<organism evidence="3 4">
    <name type="scientific">Actinocrinis puniceicyclus</name>
    <dbReference type="NCBI Taxonomy" id="977794"/>
    <lineage>
        <taxon>Bacteria</taxon>
        <taxon>Bacillati</taxon>
        <taxon>Actinomycetota</taxon>
        <taxon>Actinomycetes</taxon>
        <taxon>Catenulisporales</taxon>
        <taxon>Actinospicaceae</taxon>
        <taxon>Actinocrinis</taxon>
    </lineage>
</organism>
<feature type="compositionally biased region" description="Polar residues" evidence="1">
    <location>
        <begin position="731"/>
        <end position="749"/>
    </location>
</feature>
<feature type="compositionally biased region" description="Pro residues" evidence="1">
    <location>
        <begin position="623"/>
        <end position="633"/>
    </location>
</feature>
<gene>
    <name evidence="3" type="ORF">KGA66_17950</name>
</gene>
<evidence type="ECO:0000259" key="2">
    <source>
        <dbReference type="SMART" id="SM00943"/>
    </source>
</evidence>
<dbReference type="SMART" id="SM00943">
    <property type="entry name" value="Prim-Pol"/>
    <property type="match status" value="1"/>
</dbReference>
<reference evidence="3" key="1">
    <citation type="submission" date="2021-04" db="EMBL/GenBank/DDBJ databases">
        <title>Genome based classification of Actinospica acidithermotolerans sp. nov., an actinobacterium isolated from an Indonesian hot spring.</title>
        <authorList>
            <person name="Kusuma A.B."/>
            <person name="Putra K.E."/>
            <person name="Nafisah S."/>
            <person name="Loh J."/>
            <person name="Nouioui I."/>
            <person name="Goodfellow M."/>
        </authorList>
    </citation>
    <scope>NUCLEOTIDE SEQUENCE</scope>
    <source>
        <strain evidence="3">DSM 45618</strain>
    </source>
</reference>
<dbReference type="PANTHER" id="PTHR48148">
    <property type="entry name" value="KERATINOCYTE PROLINE-RICH PROTEIN"/>
    <property type="match status" value="1"/>
</dbReference>
<feature type="region of interest" description="Disordered" evidence="1">
    <location>
        <begin position="887"/>
        <end position="915"/>
    </location>
</feature>
<feature type="compositionally biased region" description="Low complexity" evidence="1">
    <location>
        <begin position="773"/>
        <end position="786"/>
    </location>
</feature>
<feature type="compositionally biased region" description="Low complexity" evidence="1">
    <location>
        <begin position="808"/>
        <end position="818"/>
    </location>
</feature>
<proteinExistence type="predicted"/>
<feature type="compositionally biased region" description="Low complexity" evidence="1">
    <location>
        <begin position="410"/>
        <end position="420"/>
    </location>
</feature>
<dbReference type="InterPro" id="IPR045930">
    <property type="entry name" value="DUF6349"/>
</dbReference>
<feature type="compositionally biased region" description="Polar residues" evidence="1">
    <location>
        <begin position="819"/>
        <end position="832"/>
    </location>
</feature>
<dbReference type="Pfam" id="PF09250">
    <property type="entry name" value="Prim-Pol"/>
    <property type="match status" value="1"/>
</dbReference>
<feature type="region of interest" description="Disordered" evidence="1">
    <location>
        <begin position="336"/>
        <end position="382"/>
    </location>
</feature>
<dbReference type="Gene3D" id="3.30.720.160">
    <property type="entry name" value="Bifunctional DNA primase/polymerase, N-terminal"/>
    <property type="match status" value="1"/>
</dbReference>
<evidence type="ECO:0000256" key="1">
    <source>
        <dbReference type="SAM" id="MobiDB-lite"/>
    </source>
</evidence>
<feature type="domain" description="DNA primase/polymerase bifunctional N-terminal" evidence="2">
    <location>
        <begin position="450"/>
        <end position="613"/>
    </location>
</feature>
<name>A0A8J8BDX6_9ACTN</name>
<dbReference type="EMBL" id="JAGSXH010000065">
    <property type="protein sequence ID" value="MBS2964945.1"/>
    <property type="molecule type" value="Genomic_DNA"/>
</dbReference>